<name>A0AAV4TFI2_9ARAC</name>
<reference evidence="1 2" key="1">
    <citation type="submission" date="2021-06" db="EMBL/GenBank/DDBJ databases">
        <title>Caerostris darwini draft genome.</title>
        <authorList>
            <person name="Kono N."/>
            <person name="Arakawa K."/>
        </authorList>
    </citation>
    <scope>NUCLEOTIDE SEQUENCE [LARGE SCALE GENOMIC DNA]</scope>
</reference>
<evidence type="ECO:0000313" key="2">
    <source>
        <dbReference type="Proteomes" id="UP001054837"/>
    </source>
</evidence>
<dbReference type="AlphaFoldDB" id="A0AAV4TFI2"/>
<sequence>MVPANESPLSPTLGRRQEMISLAVESIRLCRAIGGESRLLPRIAIGCEEKSLSVASHFRARITPSVQHGRALIKVSSLIGFCLLKQIRVYYAASQLHISTINLAGIVNGLLRGLRLPRREPTPTTSSTTGGRQARNLLRQCCPIGPTDARSLQLAFFLQRAVGSRILEVTSRDVHSSFVESWILSQSI</sequence>
<accession>A0AAV4TFI2</accession>
<keyword evidence="2" id="KW-1185">Reference proteome</keyword>
<organism evidence="1 2">
    <name type="scientific">Caerostris darwini</name>
    <dbReference type="NCBI Taxonomy" id="1538125"/>
    <lineage>
        <taxon>Eukaryota</taxon>
        <taxon>Metazoa</taxon>
        <taxon>Ecdysozoa</taxon>
        <taxon>Arthropoda</taxon>
        <taxon>Chelicerata</taxon>
        <taxon>Arachnida</taxon>
        <taxon>Araneae</taxon>
        <taxon>Araneomorphae</taxon>
        <taxon>Entelegynae</taxon>
        <taxon>Araneoidea</taxon>
        <taxon>Araneidae</taxon>
        <taxon>Caerostris</taxon>
    </lineage>
</organism>
<proteinExistence type="predicted"/>
<protein>
    <submittedName>
        <fullName evidence="1">Uncharacterized protein</fullName>
    </submittedName>
</protein>
<dbReference type="EMBL" id="BPLQ01009371">
    <property type="protein sequence ID" value="GIY43572.1"/>
    <property type="molecule type" value="Genomic_DNA"/>
</dbReference>
<dbReference type="Proteomes" id="UP001054837">
    <property type="component" value="Unassembled WGS sequence"/>
</dbReference>
<comment type="caution">
    <text evidence="1">The sequence shown here is derived from an EMBL/GenBank/DDBJ whole genome shotgun (WGS) entry which is preliminary data.</text>
</comment>
<gene>
    <name evidence="1" type="ORF">CDAR_270771</name>
</gene>
<evidence type="ECO:0000313" key="1">
    <source>
        <dbReference type="EMBL" id="GIY43572.1"/>
    </source>
</evidence>